<proteinExistence type="inferred from homology"/>
<dbReference type="VEuPathDB" id="FungiDB:H310_02531"/>
<organism evidence="4 5">
    <name type="scientific">Aphanomyces invadans</name>
    <dbReference type="NCBI Taxonomy" id="157072"/>
    <lineage>
        <taxon>Eukaryota</taxon>
        <taxon>Sar</taxon>
        <taxon>Stramenopiles</taxon>
        <taxon>Oomycota</taxon>
        <taxon>Saprolegniomycetes</taxon>
        <taxon>Saprolegniales</taxon>
        <taxon>Verrucalvaceae</taxon>
        <taxon>Aphanomyces</taxon>
    </lineage>
</organism>
<dbReference type="EMBL" id="QUSY01000197">
    <property type="protein sequence ID" value="RHY31655.1"/>
    <property type="molecule type" value="Genomic_DNA"/>
</dbReference>
<dbReference type="GO" id="GO:0005737">
    <property type="term" value="C:cytoplasm"/>
    <property type="evidence" value="ECO:0007669"/>
    <property type="project" value="UniProtKB-ARBA"/>
</dbReference>
<dbReference type="InterPro" id="IPR003593">
    <property type="entry name" value="AAA+_ATPase"/>
</dbReference>
<evidence type="ECO:0000256" key="2">
    <source>
        <dbReference type="SAM" id="SignalP"/>
    </source>
</evidence>
<dbReference type="InterPro" id="IPR010448">
    <property type="entry name" value="Torsin"/>
</dbReference>
<dbReference type="InterPro" id="IPR027417">
    <property type="entry name" value="P-loop_NTPase"/>
</dbReference>
<dbReference type="InterPro" id="IPR036020">
    <property type="entry name" value="WW_dom_sf"/>
</dbReference>
<dbReference type="Pfam" id="PF00397">
    <property type="entry name" value="WW"/>
    <property type="match status" value="1"/>
</dbReference>
<dbReference type="InterPro" id="IPR001202">
    <property type="entry name" value="WW_dom"/>
</dbReference>
<dbReference type="Gene3D" id="2.20.70.10">
    <property type="match status" value="1"/>
</dbReference>
<dbReference type="SUPFAM" id="SSF52540">
    <property type="entry name" value="P-loop containing nucleoside triphosphate hydrolases"/>
    <property type="match status" value="1"/>
</dbReference>
<reference evidence="4 5" key="1">
    <citation type="submission" date="2018-08" db="EMBL/GenBank/DDBJ databases">
        <title>Aphanomyces genome sequencing and annotation.</title>
        <authorList>
            <person name="Minardi D."/>
            <person name="Oidtmann B."/>
            <person name="Van Der Giezen M."/>
            <person name="Studholme D.J."/>
        </authorList>
    </citation>
    <scope>NUCLEOTIDE SEQUENCE [LARGE SCALE GENOMIC DNA]</scope>
    <source>
        <strain evidence="4 5">NJM0002</strain>
    </source>
</reference>
<dbReference type="GO" id="GO:0016887">
    <property type="term" value="F:ATP hydrolysis activity"/>
    <property type="evidence" value="ECO:0007669"/>
    <property type="project" value="InterPro"/>
</dbReference>
<dbReference type="Gene3D" id="3.40.50.300">
    <property type="entry name" value="P-loop containing nucleotide triphosphate hydrolases"/>
    <property type="match status" value="1"/>
</dbReference>
<dbReference type="CDD" id="cd00201">
    <property type="entry name" value="WW"/>
    <property type="match status" value="1"/>
</dbReference>
<comment type="caution">
    <text evidence="4">The sequence shown here is derived from an EMBL/GenBank/DDBJ whole genome shotgun (WGS) entry which is preliminary data.</text>
</comment>
<evidence type="ECO:0000256" key="1">
    <source>
        <dbReference type="ARBA" id="ARBA00006235"/>
    </source>
</evidence>
<dbReference type="SMART" id="SM00456">
    <property type="entry name" value="WW"/>
    <property type="match status" value="1"/>
</dbReference>
<dbReference type="VEuPathDB" id="FungiDB:H310_02532"/>
<evidence type="ECO:0000313" key="5">
    <source>
        <dbReference type="Proteomes" id="UP000285060"/>
    </source>
</evidence>
<dbReference type="PANTHER" id="PTHR10760:SF2">
    <property type="entry name" value="LD13476P-RELATED"/>
    <property type="match status" value="1"/>
</dbReference>
<evidence type="ECO:0000259" key="3">
    <source>
        <dbReference type="PROSITE" id="PS50020"/>
    </source>
</evidence>
<protein>
    <recommendedName>
        <fullName evidence="3">WW domain-containing protein</fullName>
    </recommendedName>
</protein>
<feature type="signal peptide" evidence="2">
    <location>
        <begin position="1"/>
        <end position="15"/>
    </location>
</feature>
<dbReference type="PANTHER" id="PTHR10760">
    <property type="entry name" value="TORSIN"/>
    <property type="match status" value="1"/>
</dbReference>
<feature type="domain" description="WW" evidence="3">
    <location>
        <begin position="408"/>
        <end position="441"/>
    </location>
</feature>
<name>A0A418B0X9_9STRA</name>
<comment type="similarity">
    <text evidence="1">Belongs to the ClpA/ClpB family. Torsin subfamily.</text>
</comment>
<evidence type="ECO:0000313" key="4">
    <source>
        <dbReference type="EMBL" id="RHY31655.1"/>
    </source>
</evidence>
<dbReference type="GO" id="GO:0005524">
    <property type="term" value="F:ATP binding"/>
    <property type="evidence" value="ECO:0007669"/>
    <property type="project" value="InterPro"/>
</dbReference>
<dbReference type="SUPFAM" id="SSF51045">
    <property type="entry name" value="WW domain"/>
    <property type="match status" value="1"/>
</dbReference>
<dbReference type="SMART" id="SM00382">
    <property type="entry name" value="AAA"/>
    <property type="match status" value="1"/>
</dbReference>
<accession>A0A418B0X9</accession>
<sequence>MMILLTSSVLHLAGALDEGTPANRRAKKSSWDVATAKLMSTAKKSLAAVSTGWEWLGYVSGFGEQCSFVNQPSSAVRKHLTTHLKAQDHAIHAIVAAIEAWEFSYARQHSTLSSCQALRRRTNAKDHAPLVLAITGPTGTGKTETSHLLAEALFKWTKRLDHSDKLGGLMMARIRLTEHLYRCSGKALVVFDEVQKRRVDTSNVIFVLISDIGVAKMEQLLIQYKHRRDVPVTKLENDVRRALDAQWARLQFGKMVRQVVPFLPFEPHHIVQVIQAKLDQLSRHYEGVYWKSLAFDSGLAAHLSTLESMLYMERRAVVHNVEVRKVFAKYGARNVESGPMQQLKAKLMRHARPWNPGPRRRVHRALPSARAHCITKHVATWVACFSSVPTHNTVGSYTYCNCQRRQLFGMAADWEAIVDESGVPYYYNPITGETAWSIPADDGAVDEWPPVAAGTDVEVATHSRPATASCGGGEWAFGGVNPDDGAFFFVHTATGERVANLPMLLAEAPTTPSTAHTHEDGAISVDVDPAVLVCMEDVVQAIETTLAVWMRRRQRNAKALAKQRQRGNVATTHGTTVDATREVHGRQPRAAVRMHHVLANAKRYECTAEYASRRAAMAAQVREDEVEKETIRVKERFAQRRQHQVKQAAAWRRANIKQDQIQLRHHITRVLIAKATNGLDIHGKIDLTSGDDRRPPGQPLQREELFESEERAAVARQRKRQLEHLFVAIDTDKRGTMSTLHVLHELAIQPHVVQPWVQPPRRGVQDMLQTGVLQAFFLQLQRVNVRQFVDFVEISEDVVARVDRIKAAMEQAGLGVVSADVATWQSSMLNVKSGESAANRQVVFVRRMQLAFQAAKVLWTSKHPSRALIELPTA</sequence>
<dbReference type="AlphaFoldDB" id="A0A418B0X9"/>
<feature type="chain" id="PRO_5019405970" description="WW domain-containing protein" evidence="2">
    <location>
        <begin position="16"/>
        <end position="874"/>
    </location>
</feature>
<keyword evidence="2" id="KW-0732">Signal</keyword>
<gene>
    <name evidence="4" type="ORF">DYB32_003295</name>
</gene>
<keyword evidence="5" id="KW-1185">Reference proteome</keyword>
<dbReference type="PROSITE" id="PS50020">
    <property type="entry name" value="WW_DOMAIN_2"/>
    <property type="match status" value="1"/>
</dbReference>
<dbReference type="Proteomes" id="UP000285060">
    <property type="component" value="Unassembled WGS sequence"/>
</dbReference>